<keyword evidence="5" id="KW-1185">Reference proteome</keyword>
<dbReference type="InterPro" id="IPR018289">
    <property type="entry name" value="MULE_transposase_dom"/>
</dbReference>
<feature type="domain" description="MULE transposase" evidence="3">
    <location>
        <begin position="313"/>
        <end position="408"/>
    </location>
</feature>
<reference evidence="4 5" key="1">
    <citation type="submission" date="2019-12" db="EMBL/GenBank/DDBJ databases">
        <authorList>
            <person name="Alioto T."/>
            <person name="Alioto T."/>
            <person name="Gomez Garrido J."/>
        </authorList>
    </citation>
    <scope>NUCLEOTIDE SEQUENCE [LARGE SCALE GENOMIC DNA]</scope>
</reference>
<name>A0A8S0SST5_OLEEU</name>
<dbReference type="Gramene" id="OE9A108205T1">
    <property type="protein sequence ID" value="OE9A108205C1"/>
    <property type="gene ID" value="OE9A108205"/>
</dbReference>
<comment type="caution">
    <text evidence="4">The sequence shown here is derived from an EMBL/GenBank/DDBJ whole genome shotgun (WGS) entry which is preliminary data.</text>
</comment>
<evidence type="ECO:0000313" key="4">
    <source>
        <dbReference type="EMBL" id="CAA2995673.1"/>
    </source>
</evidence>
<dbReference type="AlphaFoldDB" id="A0A8S0SST5"/>
<dbReference type="InterPro" id="IPR004332">
    <property type="entry name" value="Transposase_MuDR"/>
</dbReference>
<organism evidence="4 5">
    <name type="scientific">Olea europaea subsp. europaea</name>
    <dbReference type="NCBI Taxonomy" id="158383"/>
    <lineage>
        <taxon>Eukaryota</taxon>
        <taxon>Viridiplantae</taxon>
        <taxon>Streptophyta</taxon>
        <taxon>Embryophyta</taxon>
        <taxon>Tracheophyta</taxon>
        <taxon>Spermatophyta</taxon>
        <taxon>Magnoliopsida</taxon>
        <taxon>eudicotyledons</taxon>
        <taxon>Gunneridae</taxon>
        <taxon>Pentapetalae</taxon>
        <taxon>asterids</taxon>
        <taxon>lamiids</taxon>
        <taxon>Lamiales</taxon>
        <taxon>Oleaceae</taxon>
        <taxon>Oleeae</taxon>
        <taxon>Olea</taxon>
    </lineage>
</organism>
<evidence type="ECO:0008006" key="6">
    <source>
        <dbReference type="Google" id="ProtNLM"/>
    </source>
</evidence>
<evidence type="ECO:0000313" key="5">
    <source>
        <dbReference type="Proteomes" id="UP000594638"/>
    </source>
</evidence>
<evidence type="ECO:0000256" key="1">
    <source>
        <dbReference type="SAM" id="MobiDB-lite"/>
    </source>
</evidence>
<dbReference type="PANTHER" id="PTHR31973">
    <property type="entry name" value="POLYPROTEIN, PUTATIVE-RELATED"/>
    <property type="match status" value="1"/>
</dbReference>
<dbReference type="OrthoDB" id="913028at2759"/>
<dbReference type="Pfam" id="PF10551">
    <property type="entry name" value="MULE"/>
    <property type="match status" value="1"/>
</dbReference>
<accession>A0A8S0SST5</accession>
<gene>
    <name evidence="4" type="ORF">OLEA9_A108205</name>
</gene>
<proteinExistence type="predicted"/>
<evidence type="ECO:0000259" key="3">
    <source>
        <dbReference type="Pfam" id="PF10551"/>
    </source>
</evidence>
<dbReference type="Proteomes" id="UP000594638">
    <property type="component" value="Unassembled WGS sequence"/>
</dbReference>
<feature type="region of interest" description="Disordered" evidence="1">
    <location>
        <begin position="84"/>
        <end position="104"/>
    </location>
</feature>
<dbReference type="Pfam" id="PF03108">
    <property type="entry name" value="DBD_Tnp_Mut"/>
    <property type="match status" value="1"/>
</dbReference>
<dbReference type="PANTHER" id="PTHR31973:SF191">
    <property type="entry name" value="OS05G0489400 PROTEIN"/>
    <property type="match status" value="1"/>
</dbReference>
<evidence type="ECO:0000259" key="2">
    <source>
        <dbReference type="Pfam" id="PF03108"/>
    </source>
</evidence>
<feature type="domain" description="Transposase MuDR plant" evidence="2">
    <location>
        <begin position="121"/>
        <end position="184"/>
    </location>
</feature>
<protein>
    <recommendedName>
        <fullName evidence="6">Transposase MuDR plant domain-containing protein</fullName>
    </recommendedName>
</protein>
<sequence>MILYLVKTSCGMVDSTFIPVAFMDLTFEEEEWIPLKCHLNDSDDEVNDDGFQFDTNAPERVVVGFNADPTVEFEVAGIEELENDDGYYPSEEELHTDNSSSEEENYSFPFYDVEKEKYNPQLEVGKEFKNIEEFKEAVRNHGVATRHNFKFRPNDGERAQAICKKDNCKFRIWASLNKALGCVQIKSKNSEHRCMRDRTNRHCTARYIAERYLETFKVDPDWKTRLIKKVVKDDLKLTVSDVTTWRARRYARILIEGSDQHQFGLLRSFAVEILRTNPGSTCIIAMNAEKFHGIYVCLEACKRGFFEGCRQLLGLDGCFLKGTFEGQMLVAVVLDANDCIYPVAYAIVERENATTWRWFIGHLDEDLKIMNSNEWTFMIGRQKDLQNVIEDLYPKAEHRFCVRHMYTNFFRADFKGLTLKDYLWRAAKSTTISDWKF</sequence>
<dbReference type="EMBL" id="CACTIH010005506">
    <property type="protein sequence ID" value="CAA2995673.1"/>
    <property type="molecule type" value="Genomic_DNA"/>
</dbReference>